<dbReference type="AlphaFoldDB" id="A0AAV8ZLY9"/>
<evidence type="ECO:0000256" key="2">
    <source>
        <dbReference type="SAM" id="Phobius"/>
    </source>
</evidence>
<dbReference type="InterPro" id="IPR036259">
    <property type="entry name" value="MFS_trans_sf"/>
</dbReference>
<gene>
    <name evidence="4" type="ORF">NQ314_003916</name>
</gene>
<dbReference type="PROSITE" id="PS50850">
    <property type="entry name" value="MFS"/>
    <property type="match status" value="1"/>
</dbReference>
<feature type="transmembrane region" description="Helical" evidence="2">
    <location>
        <begin position="37"/>
        <end position="59"/>
    </location>
</feature>
<feature type="transmembrane region" description="Helical" evidence="2">
    <location>
        <begin position="106"/>
        <end position="124"/>
    </location>
</feature>
<sequence length="347" mass="37423">MTDHKTAPEATHLTVEHKKKLDSDDCNDLPPPPDGGYGWVVVVASFMCNMVVDGIGYSFGIFLTDIVEYYGESKGKTAWVGSLLTGMCMCAGPLASMLANKFGCRLVCIAGSLIASAAFVLSIYSPSVNWLMLIYGFIGGTGLGLIYLPAVVCVGYYFESKRSLATGIAVCGSGVGTFAFAPLATVLLEAYGWRGANLVFAGIVISCTIFGALMRPLEYPGINDNQLQTSPSLISFENTKTTLGCIKSSSHGAIANSITDMRKRIDSTASYLSRNIAEVENSEFTSKLSLSSRKGHVIQPLARKDVFYSGSIANLKEFQSQKSLANYRHSILNIPHVKSTKRQDCMY</sequence>
<dbReference type="InterPro" id="IPR011701">
    <property type="entry name" value="MFS"/>
</dbReference>
<keyword evidence="5" id="KW-1185">Reference proteome</keyword>
<organism evidence="4 5">
    <name type="scientific">Rhamnusium bicolor</name>
    <dbReference type="NCBI Taxonomy" id="1586634"/>
    <lineage>
        <taxon>Eukaryota</taxon>
        <taxon>Metazoa</taxon>
        <taxon>Ecdysozoa</taxon>
        <taxon>Arthropoda</taxon>
        <taxon>Hexapoda</taxon>
        <taxon>Insecta</taxon>
        <taxon>Pterygota</taxon>
        <taxon>Neoptera</taxon>
        <taxon>Endopterygota</taxon>
        <taxon>Coleoptera</taxon>
        <taxon>Polyphaga</taxon>
        <taxon>Cucujiformia</taxon>
        <taxon>Chrysomeloidea</taxon>
        <taxon>Cerambycidae</taxon>
        <taxon>Lepturinae</taxon>
        <taxon>Rhagiini</taxon>
        <taxon>Rhamnusium</taxon>
    </lineage>
</organism>
<name>A0AAV8ZLY9_9CUCU</name>
<dbReference type="PANTHER" id="PTHR11360">
    <property type="entry name" value="MONOCARBOXYLATE TRANSPORTER"/>
    <property type="match status" value="1"/>
</dbReference>
<comment type="subcellular location">
    <subcellularLocation>
        <location evidence="1">Membrane</location>
        <topology evidence="1">Multi-pass membrane protein</topology>
    </subcellularLocation>
</comment>
<keyword evidence="2" id="KW-1133">Transmembrane helix</keyword>
<evidence type="ECO:0000256" key="1">
    <source>
        <dbReference type="ARBA" id="ARBA00004141"/>
    </source>
</evidence>
<proteinExistence type="predicted"/>
<dbReference type="InterPro" id="IPR050327">
    <property type="entry name" value="Proton-linked_MCT"/>
</dbReference>
<feature type="transmembrane region" description="Helical" evidence="2">
    <location>
        <begin position="130"/>
        <end position="157"/>
    </location>
</feature>
<dbReference type="SUPFAM" id="SSF103473">
    <property type="entry name" value="MFS general substrate transporter"/>
    <property type="match status" value="1"/>
</dbReference>
<feature type="transmembrane region" description="Helical" evidence="2">
    <location>
        <begin position="164"/>
        <end position="185"/>
    </location>
</feature>
<feature type="transmembrane region" description="Helical" evidence="2">
    <location>
        <begin position="79"/>
        <end position="99"/>
    </location>
</feature>
<keyword evidence="2" id="KW-0472">Membrane</keyword>
<dbReference type="PANTHER" id="PTHR11360:SF286">
    <property type="entry name" value="GH22266P"/>
    <property type="match status" value="1"/>
</dbReference>
<accession>A0AAV8ZLY9</accession>
<dbReference type="GO" id="GO:0016020">
    <property type="term" value="C:membrane"/>
    <property type="evidence" value="ECO:0007669"/>
    <property type="project" value="UniProtKB-SubCell"/>
</dbReference>
<reference evidence="4" key="1">
    <citation type="journal article" date="2023" name="Insect Mol. Biol.">
        <title>Genome sequencing provides insights into the evolution of gene families encoding plant cell wall-degrading enzymes in longhorned beetles.</title>
        <authorList>
            <person name="Shin N.R."/>
            <person name="Okamura Y."/>
            <person name="Kirsch R."/>
            <person name="Pauchet Y."/>
        </authorList>
    </citation>
    <scope>NUCLEOTIDE SEQUENCE</scope>
    <source>
        <strain evidence="4">RBIC_L_NR</strain>
    </source>
</reference>
<feature type="domain" description="Major facilitator superfamily (MFS) profile" evidence="3">
    <location>
        <begin position="37"/>
        <end position="347"/>
    </location>
</feature>
<dbReference type="EMBL" id="JANEYF010001169">
    <property type="protein sequence ID" value="KAJ8965758.1"/>
    <property type="molecule type" value="Genomic_DNA"/>
</dbReference>
<protein>
    <recommendedName>
        <fullName evidence="3">Major facilitator superfamily (MFS) profile domain-containing protein</fullName>
    </recommendedName>
</protein>
<dbReference type="GO" id="GO:0008028">
    <property type="term" value="F:monocarboxylic acid transmembrane transporter activity"/>
    <property type="evidence" value="ECO:0007669"/>
    <property type="project" value="TreeGrafter"/>
</dbReference>
<comment type="caution">
    <text evidence="4">The sequence shown here is derived from an EMBL/GenBank/DDBJ whole genome shotgun (WGS) entry which is preliminary data.</text>
</comment>
<dbReference type="Pfam" id="PF07690">
    <property type="entry name" value="MFS_1"/>
    <property type="match status" value="1"/>
</dbReference>
<evidence type="ECO:0000259" key="3">
    <source>
        <dbReference type="PROSITE" id="PS50850"/>
    </source>
</evidence>
<dbReference type="InterPro" id="IPR020846">
    <property type="entry name" value="MFS_dom"/>
</dbReference>
<dbReference type="Proteomes" id="UP001162156">
    <property type="component" value="Unassembled WGS sequence"/>
</dbReference>
<dbReference type="CDD" id="cd17352">
    <property type="entry name" value="MFS_MCT_SLC16"/>
    <property type="match status" value="1"/>
</dbReference>
<dbReference type="Gene3D" id="1.20.1250.20">
    <property type="entry name" value="MFS general substrate transporter like domains"/>
    <property type="match status" value="1"/>
</dbReference>
<feature type="transmembrane region" description="Helical" evidence="2">
    <location>
        <begin position="191"/>
        <end position="213"/>
    </location>
</feature>
<evidence type="ECO:0000313" key="4">
    <source>
        <dbReference type="EMBL" id="KAJ8965758.1"/>
    </source>
</evidence>
<keyword evidence="2" id="KW-0812">Transmembrane</keyword>
<evidence type="ECO:0000313" key="5">
    <source>
        <dbReference type="Proteomes" id="UP001162156"/>
    </source>
</evidence>